<feature type="domain" description="Protein kinase" evidence="3">
    <location>
        <begin position="123"/>
        <end position="489"/>
    </location>
</feature>
<keyword evidence="4" id="KW-0418">Kinase</keyword>
<dbReference type="InterPro" id="IPR004147">
    <property type="entry name" value="ABC1_dom"/>
</dbReference>
<evidence type="ECO:0000256" key="2">
    <source>
        <dbReference type="SAM" id="Phobius"/>
    </source>
</evidence>
<sequence length="535" mass="61568">MFVTSNPIKHFGRYVQVSRVLLKYGFGEYIKTLHPAFLLARLGLGKKRIVFRPLAQRLRLALEELGPTFIKIGQIASTRGDFLPEEFTNELAKLQDKVKPEPFSEIRKVIESEIGPIGTFFDEFKKEPVGSASIAQVYLAKYKGIPVIVKVRRPKIEQMIETDIEILKMISRVVEKNIPAIKQGEPEKLIDTFARTIRRELDFLNEANNAEKFRENFREDKRIYIPQIYRDISTRKILIQEYIDGIKISDIKTMQKKGIDPKIVAENGADIFLKQIFIDGFFHADPHPGNIFVKEGNVITLIDFGMVGRINHRLKEQISNLLVGVVDRDPDTIVRVLTKIGAVENGIGFESLKEDILYILDKLERRVLTQISVSDFVHDINRTIRTHHIRIPQDLLYLGKSISQIESIGKELNPDFDTIRSLKKFIIKNHINAVSIKESFVKGKKWLKDMLAILRDLPENLNRLFDFNHQITQINKSEKKTNNQINWFLDGFGIMILSIFVFLVTNLPFLKILSILGLVFSFIIFVAQIVVSIMK</sequence>
<evidence type="ECO:0000313" key="4">
    <source>
        <dbReference type="EMBL" id="HEC78398.1"/>
    </source>
</evidence>
<evidence type="ECO:0000313" key="5">
    <source>
        <dbReference type="Proteomes" id="UP000885826"/>
    </source>
</evidence>
<dbReference type="SUPFAM" id="SSF56112">
    <property type="entry name" value="Protein kinase-like (PK-like)"/>
    <property type="match status" value="1"/>
</dbReference>
<dbReference type="Proteomes" id="UP000885826">
    <property type="component" value="Unassembled WGS sequence"/>
</dbReference>
<dbReference type="PROSITE" id="PS50011">
    <property type="entry name" value="PROTEIN_KINASE_DOM"/>
    <property type="match status" value="1"/>
</dbReference>
<keyword evidence="2" id="KW-1133">Transmembrane helix</keyword>
<keyword evidence="4" id="KW-0808">Transferase</keyword>
<dbReference type="InterPro" id="IPR000719">
    <property type="entry name" value="Prot_kinase_dom"/>
</dbReference>
<dbReference type="Gene3D" id="1.10.510.10">
    <property type="entry name" value="Transferase(Phosphotransferase) domain 1"/>
    <property type="match status" value="1"/>
</dbReference>
<dbReference type="CDD" id="cd05121">
    <property type="entry name" value="ABC1_ADCK3-like"/>
    <property type="match status" value="1"/>
</dbReference>
<evidence type="ECO:0000259" key="3">
    <source>
        <dbReference type="PROSITE" id="PS50011"/>
    </source>
</evidence>
<evidence type="ECO:0000256" key="1">
    <source>
        <dbReference type="ARBA" id="ARBA00009670"/>
    </source>
</evidence>
<dbReference type="InterPro" id="IPR011009">
    <property type="entry name" value="Kinase-like_dom_sf"/>
</dbReference>
<comment type="caution">
    <text evidence="4">The sequence shown here is derived from an EMBL/GenBank/DDBJ whole genome shotgun (WGS) entry which is preliminary data.</text>
</comment>
<dbReference type="AlphaFoldDB" id="A0A9C9ELK4"/>
<gene>
    <name evidence="4" type="ORF">ENI34_04555</name>
</gene>
<proteinExistence type="inferred from homology"/>
<keyword evidence="2" id="KW-0812">Transmembrane</keyword>
<dbReference type="EMBL" id="DRIG01000048">
    <property type="protein sequence ID" value="HEC78398.1"/>
    <property type="molecule type" value="Genomic_DNA"/>
</dbReference>
<dbReference type="PANTHER" id="PTHR10566:SF113">
    <property type="entry name" value="PROTEIN ACTIVITY OF BC1 COMPLEX KINASE 7, CHLOROPLASTIC"/>
    <property type="match status" value="1"/>
</dbReference>
<dbReference type="GO" id="GO:0005524">
    <property type="term" value="F:ATP binding"/>
    <property type="evidence" value="ECO:0007669"/>
    <property type="project" value="InterPro"/>
</dbReference>
<dbReference type="InterPro" id="IPR050154">
    <property type="entry name" value="UbiB_kinase"/>
</dbReference>
<dbReference type="GO" id="GO:0004672">
    <property type="term" value="F:protein kinase activity"/>
    <property type="evidence" value="ECO:0007669"/>
    <property type="project" value="InterPro"/>
</dbReference>
<feature type="transmembrane region" description="Helical" evidence="2">
    <location>
        <begin position="512"/>
        <end position="534"/>
    </location>
</feature>
<dbReference type="Pfam" id="PF03109">
    <property type="entry name" value="ABC1"/>
    <property type="match status" value="1"/>
</dbReference>
<keyword evidence="2" id="KW-0472">Membrane</keyword>
<comment type="similarity">
    <text evidence="1">Belongs to the protein kinase superfamily. ADCK protein kinase family.</text>
</comment>
<protein>
    <submittedName>
        <fullName evidence="4">AarF/ABC1/UbiB kinase family protein</fullName>
    </submittedName>
</protein>
<name>A0A9C9ELK4_UNCW3</name>
<organism evidence="4 5">
    <name type="scientific">candidate division WOR-3 bacterium</name>
    <dbReference type="NCBI Taxonomy" id="2052148"/>
    <lineage>
        <taxon>Bacteria</taxon>
        <taxon>Bacteria division WOR-3</taxon>
    </lineage>
</organism>
<accession>A0A9C9ELK4</accession>
<feature type="transmembrane region" description="Helical" evidence="2">
    <location>
        <begin position="485"/>
        <end position="505"/>
    </location>
</feature>
<dbReference type="PANTHER" id="PTHR10566">
    <property type="entry name" value="CHAPERONE-ACTIVITY OF BC1 COMPLEX CABC1 -RELATED"/>
    <property type="match status" value="1"/>
</dbReference>
<reference evidence="4" key="1">
    <citation type="journal article" date="2020" name="mSystems">
        <title>Genome- and Community-Level Interaction Insights into Carbon Utilization and Element Cycling Functions of Hydrothermarchaeota in Hydrothermal Sediment.</title>
        <authorList>
            <person name="Zhou Z."/>
            <person name="Liu Y."/>
            <person name="Xu W."/>
            <person name="Pan J."/>
            <person name="Luo Z.H."/>
            <person name="Li M."/>
        </authorList>
    </citation>
    <scope>NUCLEOTIDE SEQUENCE</scope>
    <source>
        <strain evidence="4">HyVt-388</strain>
    </source>
</reference>